<protein>
    <submittedName>
        <fullName evidence="2">Uncharacterized protein</fullName>
    </submittedName>
</protein>
<dbReference type="OrthoDB" id="4485682at2759"/>
<reference evidence="2" key="1">
    <citation type="journal article" date="2021" name="IMA Fungus">
        <title>Genomic characterization of three marine fungi, including Emericellopsis atlantica sp. nov. with signatures of a generalist lifestyle and marine biomass degradation.</title>
        <authorList>
            <person name="Hagestad O.C."/>
            <person name="Hou L."/>
            <person name="Andersen J.H."/>
            <person name="Hansen E.H."/>
            <person name="Altermark B."/>
            <person name="Li C."/>
            <person name="Kuhnert E."/>
            <person name="Cox R.J."/>
            <person name="Crous P.W."/>
            <person name="Spatafora J.W."/>
            <person name="Lail K."/>
            <person name="Amirebrahimi M."/>
            <person name="Lipzen A."/>
            <person name="Pangilinan J."/>
            <person name="Andreopoulos W."/>
            <person name="Hayes R.D."/>
            <person name="Ng V."/>
            <person name="Grigoriev I.V."/>
            <person name="Jackson S.A."/>
            <person name="Sutton T.D.S."/>
            <person name="Dobson A.D.W."/>
            <person name="Rama T."/>
        </authorList>
    </citation>
    <scope>NUCLEOTIDE SEQUENCE</scope>
    <source>
        <strain evidence="2">TRa018bII</strain>
    </source>
</reference>
<comment type="caution">
    <text evidence="2">The sequence shown here is derived from an EMBL/GenBank/DDBJ whole genome shotgun (WGS) entry which is preliminary data.</text>
</comment>
<accession>A0A9P7YRA9</accession>
<name>A0A9P7YRA9_9HELO</name>
<dbReference type="AlphaFoldDB" id="A0A9P7YRA9"/>
<evidence type="ECO:0000313" key="3">
    <source>
        <dbReference type="Proteomes" id="UP000824998"/>
    </source>
</evidence>
<dbReference type="EMBL" id="MU251370">
    <property type="protein sequence ID" value="KAG9238389.1"/>
    <property type="molecule type" value="Genomic_DNA"/>
</dbReference>
<sequence length="94" mass="10519">MALTIQIPAADTLKTLQGVLRWRADAYRILKEREKMVLSGEDYRLLEDLFDNYDASGEEDMSVDSGTDSGYGTEEADDPMSEDSCFVADVDNSR</sequence>
<keyword evidence="3" id="KW-1185">Reference proteome</keyword>
<organism evidence="2 3">
    <name type="scientific">Amylocarpus encephaloides</name>
    <dbReference type="NCBI Taxonomy" id="45428"/>
    <lineage>
        <taxon>Eukaryota</taxon>
        <taxon>Fungi</taxon>
        <taxon>Dikarya</taxon>
        <taxon>Ascomycota</taxon>
        <taxon>Pezizomycotina</taxon>
        <taxon>Leotiomycetes</taxon>
        <taxon>Helotiales</taxon>
        <taxon>Helotiales incertae sedis</taxon>
        <taxon>Amylocarpus</taxon>
    </lineage>
</organism>
<evidence type="ECO:0000256" key="1">
    <source>
        <dbReference type="SAM" id="MobiDB-lite"/>
    </source>
</evidence>
<dbReference type="Proteomes" id="UP000824998">
    <property type="component" value="Unassembled WGS sequence"/>
</dbReference>
<proteinExistence type="predicted"/>
<gene>
    <name evidence="2" type="ORF">BJ875DRAFT_480357</name>
</gene>
<feature type="region of interest" description="Disordered" evidence="1">
    <location>
        <begin position="56"/>
        <end position="94"/>
    </location>
</feature>
<evidence type="ECO:0000313" key="2">
    <source>
        <dbReference type="EMBL" id="KAG9238389.1"/>
    </source>
</evidence>